<feature type="compositionally biased region" description="Acidic residues" evidence="1">
    <location>
        <begin position="15"/>
        <end position="29"/>
    </location>
</feature>
<accession>A0A016U6U0</accession>
<feature type="domain" description="PiggyBac transposable element-derived protein" evidence="2">
    <location>
        <begin position="86"/>
        <end position="425"/>
    </location>
</feature>
<dbReference type="OrthoDB" id="10030973at2759"/>
<keyword evidence="4" id="KW-1185">Reference proteome</keyword>
<dbReference type="InterPro" id="IPR029526">
    <property type="entry name" value="PGBD"/>
</dbReference>
<name>A0A016U6U0_9BILA</name>
<comment type="caution">
    <text evidence="3">The sequence shown here is derived from an EMBL/GenBank/DDBJ whole genome shotgun (WGS) entry which is preliminary data.</text>
</comment>
<evidence type="ECO:0000313" key="3">
    <source>
        <dbReference type="EMBL" id="EYC10641.1"/>
    </source>
</evidence>
<evidence type="ECO:0000256" key="1">
    <source>
        <dbReference type="SAM" id="MobiDB-lite"/>
    </source>
</evidence>
<gene>
    <name evidence="3" type="primary">Acey_s0054.g2475</name>
    <name evidence="3" type="ORF">Y032_0054g2475</name>
</gene>
<organism evidence="3 4">
    <name type="scientific">Ancylostoma ceylanicum</name>
    <dbReference type="NCBI Taxonomy" id="53326"/>
    <lineage>
        <taxon>Eukaryota</taxon>
        <taxon>Metazoa</taxon>
        <taxon>Ecdysozoa</taxon>
        <taxon>Nematoda</taxon>
        <taxon>Chromadorea</taxon>
        <taxon>Rhabditida</taxon>
        <taxon>Rhabditina</taxon>
        <taxon>Rhabditomorpha</taxon>
        <taxon>Strongyloidea</taxon>
        <taxon>Ancylostomatidae</taxon>
        <taxon>Ancylostomatinae</taxon>
        <taxon>Ancylostoma</taxon>
    </lineage>
</organism>
<dbReference type="AlphaFoldDB" id="A0A016U6U0"/>
<sequence length="524" mass="60416">MAEAGSNFEGFIIESGDEEEEVDIQDEGEDQYRLVAPVEKDSSDEEEFEFEDAGDGWFHDIAIQNRFRFDDVHGVSYHVQNNCKEPIDFYKLFLNDETLSLIVRETNRYGCSKYTDWVPTDKEEISKLIALTLQMGIVRLPSLRSYWSSDPIYGCNLIGSNVMPRSRFEKLMTSLHLCDNSASDGTERLYKISEFLRLFNKACQDSFRPGKEVCVDESVVPFRGRIVFRQYIPSKRHRYGIKLFKMCTKGGYTYRTIVYAGRQAQKRFATSVAEEGVMALMEGLLDSGRVLFTDNYYTSIPLAETLIMRKTNLIGTVRRNRKGLPSTVVGQKLKKGQHVAQQKQNGVLVLKWRDKRDVLMLSTMHDDSLNASGKPNLIEDYNKGKSFIDISDQMASYTPYVRRTMKWYIRIFFYLVTQAAVINSWRLFCDVTGSKVGITNFKMSVIKSILPLEETQSPAPRRILEEIEGQKRVIERRCVGCYMKNSKQVNATEARRKAKRVKTRCSKCKTHLCLECFQLRHTKC</sequence>
<protein>
    <recommendedName>
        <fullName evidence="2">PiggyBac transposable element-derived protein domain-containing protein</fullName>
    </recommendedName>
</protein>
<dbReference type="EMBL" id="JARK01001390">
    <property type="protein sequence ID" value="EYC10641.1"/>
    <property type="molecule type" value="Genomic_DNA"/>
</dbReference>
<proteinExistence type="predicted"/>
<dbReference type="PANTHER" id="PTHR46599:SF3">
    <property type="entry name" value="PIGGYBAC TRANSPOSABLE ELEMENT-DERIVED PROTEIN 4"/>
    <property type="match status" value="1"/>
</dbReference>
<reference evidence="4" key="1">
    <citation type="journal article" date="2015" name="Nat. Genet.">
        <title>The genome and transcriptome of the zoonotic hookworm Ancylostoma ceylanicum identify infection-specific gene families.</title>
        <authorList>
            <person name="Schwarz E.M."/>
            <person name="Hu Y."/>
            <person name="Antoshechkin I."/>
            <person name="Miller M.M."/>
            <person name="Sternberg P.W."/>
            <person name="Aroian R.V."/>
        </authorList>
    </citation>
    <scope>NUCLEOTIDE SEQUENCE</scope>
    <source>
        <strain evidence="4">HY135</strain>
    </source>
</reference>
<evidence type="ECO:0000313" key="4">
    <source>
        <dbReference type="Proteomes" id="UP000024635"/>
    </source>
</evidence>
<dbReference type="PANTHER" id="PTHR46599">
    <property type="entry name" value="PIGGYBAC TRANSPOSABLE ELEMENT-DERIVED PROTEIN 4"/>
    <property type="match status" value="1"/>
</dbReference>
<evidence type="ECO:0000259" key="2">
    <source>
        <dbReference type="Pfam" id="PF13843"/>
    </source>
</evidence>
<dbReference type="Pfam" id="PF13843">
    <property type="entry name" value="DDE_Tnp_1_7"/>
    <property type="match status" value="1"/>
</dbReference>
<dbReference type="Proteomes" id="UP000024635">
    <property type="component" value="Unassembled WGS sequence"/>
</dbReference>
<feature type="region of interest" description="Disordered" evidence="1">
    <location>
        <begin position="1"/>
        <end position="30"/>
    </location>
</feature>